<dbReference type="GO" id="GO:0090404">
    <property type="term" value="C:pollen tube tip"/>
    <property type="evidence" value="ECO:0007669"/>
    <property type="project" value="UniProtKB-ARBA"/>
</dbReference>
<dbReference type="PROSITE" id="PS00107">
    <property type="entry name" value="PROTEIN_KINASE_ATP"/>
    <property type="match status" value="1"/>
</dbReference>
<feature type="compositionally biased region" description="Basic and acidic residues" evidence="11">
    <location>
        <begin position="35"/>
        <end position="51"/>
    </location>
</feature>
<dbReference type="GO" id="GO:0004674">
    <property type="term" value="F:protein serine/threonine kinase activity"/>
    <property type="evidence" value="ECO:0007669"/>
    <property type="project" value="UniProtKB-KW"/>
</dbReference>
<feature type="region of interest" description="Disordered" evidence="11">
    <location>
        <begin position="11"/>
        <end position="93"/>
    </location>
</feature>
<dbReference type="FunFam" id="3.30.200.20:FF:000266">
    <property type="entry name" value="probable serine/threonine-protein kinase RLCKVII"/>
    <property type="match status" value="1"/>
</dbReference>
<dbReference type="CDD" id="cd14066">
    <property type="entry name" value="STKc_IRAK"/>
    <property type="match status" value="1"/>
</dbReference>
<evidence type="ECO:0000313" key="13">
    <source>
        <dbReference type="EMBL" id="KMZ56879.1"/>
    </source>
</evidence>
<dbReference type="STRING" id="29655.A0A0K9NJD4"/>
<evidence type="ECO:0000256" key="2">
    <source>
        <dbReference type="ARBA" id="ARBA00008684"/>
    </source>
</evidence>
<gene>
    <name evidence="13" type="ORF">ZOSMA_8G00220</name>
</gene>
<evidence type="ECO:0000313" key="14">
    <source>
        <dbReference type="Proteomes" id="UP000036987"/>
    </source>
</evidence>
<dbReference type="Gene3D" id="3.30.200.20">
    <property type="entry name" value="Phosphorylase Kinase, domain 1"/>
    <property type="match status" value="1"/>
</dbReference>
<dbReference type="GO" id="GO:0004672">
    <property type="term" value="F:protein kinase activity"/>
    <property type="evidence" value="ECO:0000318"/>
    <property type="project" value="GO_Central"/>
</dbReference>
<keyword evidence="9" id="KW-0472">Membrane</keyword>
<dbReference type="SMART" id="SM00220">
    <property type="entry name" value="S_TKc"/>
    <property type="match status" value="1"/>
</dbReference>
<evidence type="ECO:0000256" key="1">
    <source>
        <dbReference type="ARBA" id="ARBA00004193"/>
    </source>
</evidence>
<proteinExistence type="inferred from homology"/>
<keyword evidence="5" id="KW-0808">Transferase</keyword>
<keyword evidence="14" id="KW-1185">Reference proteome</keyword>
<dbReference type="Pfam" id="PF07714">
    <property type="entry name" value="PK_Tyr_Ser-Thr"/>
    <property type="match status" value="1"/>
</dbReference>
<evidence type="ECO:0000256" key="11">
    <source>
        <dbReference type="SAM" id="MobiDB-lite"/>
    </source>
</evidence>
<keyword evidence="3" id="KW-1003">Cell membrane</keyword>
<dbReference type="OMA" id="NYDSTHE"/>
<accession>A0A0K9NJD4</accession>
<evidence type="ECO:0000256" key="3">
    <source>
        <dbReference type="ARBA" id="ARBA00022475"/>
    </source>
</evidence>
<comment type="caution">
    <text evidence="13">The sequence shown here is derived from an EMBL/GenBank/DDBJ whole genome shotgun (WGS) entry which is preliminary data.</text>
</comment>
<dbReference type="AlphaFoldDB" id="A0A0K9NJD4"/>
<feature type="binding site" evidence="10">
    <location>
        <position position="142"/>
    </location>
    <ligand>
        <name>ATP</name>
        <dbReference type="ChEBI" id="CHEBI:30616"/>
    </ligand>
</feature>
<sequence>MRRFFICCGTSVGDGDDYEEEEEEKQKQKHKGLKKEKENFRRERRSGDGFKENGSTHVPSNHGARVIGVRSNSRIGSESKKDNIPAPRDSNSEPHIAAQTFSFQQLAIATKFFKQESLLGEGGFGRVYKGNLDSTGQTVAVKQLNRNGLQGNREFLVEVLMLSLLHHPNLVNLIGYCADGDQRLLVYEFMSMGCLEDHLHDVPLGQEPLNWNTRMKIAAGAAKGLEYLHDKANPPVIYRDLKSSNILLDSAFNPKLSDFGLAKLGPVGDNTHVSTRVMGTYGYCAPEYAMTGQLTLKSDVYSFGVVFLELITGRKAIDSTRRSSEENLVAWARPLFKDRRKFPKMADPLLHGRYPMRGLYQALAVAAMCLQEQAATRPLIADVVTALSYLASQTYDQNATIGSNRVGSSTPRRSTGHRNAGGDSNHSPYWNSPDSVPSEPAGRVVSFGAEVGRSEFSTPGSGSRLGLDDELDTQSSGLGSRIDSPVRTLKARDSPKNIDRERAIAEAKVWGENWRDRKRPNQKTL</sequence>
<dbReference type="Proteomes" id="UP000036987">
    <property type="component" value="Unassembled WGS sequence"/>
</dbReference>
<reference evidence="14" key="1">
    <citation type="journal article" date="2016" name="Nature">
        <title>The genome of the seagrass Zostera marina reveals angiosperm adaptation to the sea.</title>
        <authorList>
            <person name="Olsen J.L."/>
            <person name="Rouze P."/>
            <person name="Verhelst B."/>
            <person name="Lin Y.-C."/>
            <person name="Bayer T."/>
            <person name="Collen J."/>
            <person name="Dattolo E."/>
            <person name="De Paoli E."/>
            <person name="Dittami S."/>
            <person name="Maumus F."/>
            <person name="Michel G."/>
            <person name="Kersting A."/>
            <person name="Lauritano C."/>
            <person name="Lohaus R."/>
            <person name="Toepel M."/>
            <person name="Tonon T."/>
            <person name="Vanneste K."/>
            <person name="Amirebrahimi M."/>
            <person name="Brakel J."/>
            <person name="Bostroem C."/>
            <person name="Chovatia M."/>
            <person name="Grimwood J."/>
            <person name="Jenkins J.W."/>
            <person name="Jueterbock A."/>
            <person name="Mraz A."/>
            <person name="Stam W.T."/>
            <person name="Tice H."/>
            <person name="Bornberg-Bauer E."/>
            <person name="Green P.J."/>
            <person name="Pearson G.A."/>
            <person name="Procaccini G."/>
            <person name="Duarte C.M."/>
            <person name="Schmutz J."/>
            <person name="Reusch T.B.H."/>
            <person name="Van de Peer Y."/>
        </authorList>
    </citation>
    <scope>NUCLEOTIDE SEQUENCE [LARGE SCALE GENOMIC DNA]</scope>
    <source>
        <strain evidence="14">cv. Finnish</strain>
    </source>
</reference>
<keyword evidence="7 13" id="KW-0418">Kinase</keyword>
<dbReference type="SUPFAM" id="SSF56112">
    <property type="entry name" value="Protein kinase-like (PK-like)"/>
    <property type="match status" value="1"/>
</dbReference>
<dbReference type="InterPro" id="IPR008271">
    <property type="entry name" value="Ser/Thr_kinase_AS"/>
</dbReference>
<dbReference type="GO" id="GO:0005886">
    <property type="term" value="C:plasma membrane"/>
    <property type="evidence" value="ECO:0007669"/>
    <property type="project" value="UniProtKB-SubCell"/>
</dbReference>
<feature type="domain" description="Protein kinase" evidence="12">
    <location>
        <begin position="113"/>
        <end position="390"/>
    </location>
</feature>
<dbReference type="FunFam" id="1.10.510.10:FF:000032">
    <property type="entry name" value="Serine/threonine-protein kinase PBS1"/>
    <property type="match status" value="1"/>
</dbReference>
<comment type="subcellular location">
    <subcellularLocation>
        <location evidence="1">Cell membrane</location>
        <topology evidence="1">Lipid-anchor</topology>
    </subcellularLocation>
</comment>
<evidence type="ECO:0000256" key="5">
    <source>
        <dbReference type="ARBA" id="ARBA00022679"/>
    </source>
</evidence>
<dbReference type="PANTHER" id="PTHR47985">
    <property type="entry name" value="OS07G0668900 PROTEIN"/>
    <property type="match status" value="1"/>
</dbReference>
<dbReference type="PROSITE" id="PS00108">
    <property type="entry name" value="PROTEIN_KINASE_ST"/>
    <property type="match status" value="1"/>
</dbReference>
<keyword evidence="8 10" id="KW-0067">ATP-binding</keyword>
<keyword evidence="4" id="KW-0723">Serine/threonine-protein kinase</keyword>
<evidence type="ECO:0000256" key="8">
    <source>
        <dbReference type="ARBA" id="ARBA00022840"/>
    </source>
</evidence>
<dbReference type="InterPro" id="IPR011009">
    <property type="entry name" value="Kinase-like_dom_sf"/>
</dbReference>
<organism evidence="13 14">
    <name type="scientific">Zostera marina</name>
    <name type="common">Eelgrass</name>
    <dbReference type="NCBI Taxonomy" id="29655"/>
    <lineage>
        <taxon>Eukaryota</taxon>
        <taxon>Viridiplantae</taxon>
        <taxon>Streptophyta</taxon>
        <taxon>Embryophyta</taxon>
        <taxon>Tracheophyta</taxon>
        <taxon>Spermatophyta</taxon>
        <taxon>Magnoliopsida</taxon>
        <taxon>Liliopsida</taxon>
        <taxon>Zosteraceae</taxon>
        <taxon>Zostera</taxon>
    </lineage>
</organism>
<evidence type="ECO:0000259" key="12">
    <source>
        <dbReference type="PROSITE" id="PS50011"/>
    </source>
</evidence>
<feature type="compositionally biased region" description="Acidic residues" evidence="11">
    <location>
        <begin position="14"/>
        <end position="23"/>
    </location>
</feature>
<feature type="compositionally biased region" description="Polar residues" evidence="11">
    <location>
        <begin position="422"/>
        <end position="435"/>
    </location>
</feature>
<dbReference type="OrthoDB" id="4062651at2759"/>
<protein>
    <submittedName>
        <fullName evidence="13">Protein kinase family protein</fullName>
    </submittedName>
</protein>
<evidence type="ECO:0000256" key="7">
    <source>
        <dbReference type="ARBA" id="ARBA00022777"/>
    </source>
</evidence>
<evidence type="ECO:0000256" key="10">
    <source>
        <dbReference type="PROSITE-ProRule" id="PRU10141"/>
    </source>
</evidence>
<dbReference type="PROSITE" id="PS50011">
    <property type="entry name" value="PROTEIN_KINASE_DOM"/>
    <property type="match status" value="1"/>
</dbReference>
<dbReference type="GO" id="GO:0010183">
    <property type="term" value="P:pollen tube guidance"/>
    <property type="evidence" value="ECO:0007669"/>
    <property type="project" value="UniProtKB-ARBA"/>
</dbReference>
<dbReference type="GO" id="GO:0005524">
    <property type="term" value="F:ATP binding"/>
    <property type="evidence" value="ECO:0007669"/>
    <property type="project" value="UniProtKB-UniRule"/>
</dbReference>
<evidence type="ECO:0000256" key="4">
    <source>
        <dbReference type="ARBA" id="ARBA00022527"/>
    </source>
</evidence>
<dbReference type="InterPro" id="IPR000719">
    <property type="entry name" value="Prot_kinase_dom"/>
</dbReference>
<keyword evidence="6 10" id="KW-0547">Nucleotide-binding</keyword>
<dbReference type="InterPro" id="IPR017441">
    <property type="entry name" value="Protein_kinase_ATP_BS"/>
</dbReference>
<evidence type="ECO:0000256" key="6">
    <source>
        <dbReference type="ARBA" id="ARBA00022741"/>
    </source>
</evidence>
<comment type="similarity">
    <text evidence="2">Belongs to the protein kinase superfamily. Ser/Thr protein kinase family.</text>
</comment>
<dbReference type="InterPro" id="IPR001245">
    <property type="entry name" value="Ser-Thr/Tyr_kinase_cat_dom"/>
</dbReference>
<dbReference type="PANTHER" id="PTHR47985:SF4">
    <property type="entry name" value="SERINE_THREONINE-PROTEIN KINASE PBL27"/>
    <property type="match status" value="1"/>
</dbReference>
<evidence type="ECO:0000256" key="9">
    <source>
        <dbReference type="ARBA" id="ARBA00023136"/>
    </source>
</evidence>
<name>A0A0K9NJD4_ZOSMR</name>
<dbReference type="EMBL" id="LFYR01002110">
    <property type="protein sequence ID" value="KMZ56879.1"/>
    <property type="molecule type" value="Genomic_DNA"/>
</dbReference>
<dbReference type="Gene3D" id="1.10.510.10">
    <property type="entry name" value="Transferase(Phosphotransferase) domain 1"/>
    <property type="match status" value="1"/>
</dbReference>
<feature type="compositionally biased region" description="Polar residues" evidence="11">
    <location>
        <begin position="400"/>
        <end position="413"/>
    </location>
</feature>
<feature type="region of interest" description="Disordered" evidence="11">
    <location>
        <begin position="400"/>
        <end position="495"/>
    </location>
</feature>